<reference evidence="3" key="1">
    <citation type="journal article" date="2019" name="Int. J. Syst. Evol. Microbiol.">
        <title>The Global Catalogue of Microorganisms (GCM) 10K type strain sequencing project: providing services to taxonomists for standard genome sequencing and annotation.</title>
        <authorList>
            <consortium name="The Broad Institute Genomics Platform"/>
            <consortium name="The Broad Institute Genome Sequencing Center for Infectious Disease"/>
            <person name="Wu L."/>
            <person name="Ma J."/>
        </authorList>
    </citation>
    <scope>NUCLEOTIDE SEQUENCE [LARGE SCALE GENOMIC DNA]</scope>
    <source>
        <strain evidence="3">JCM 11756</strain>
    </source>
</reference>
<organism evidence="2 3">
    <name type="scientific">Streptomyces thermospinosisporus</name>
    <dbReference type="NCBI Taxonomy" id="161482"/>
    <lineage>
        <taxon>Bacteria</taxon>
        <taxon>Bacillati</taxon>
        <taxon>Actinomycetota</taxon>
        <taxon>Actinomycetes</taxon>
        <taxon>Kitasatosporales</taxon>
        <taxon>Streptomycetaceae</taxon>
        <taxon>Streptomyces</taxon>
    </lineage>
</organism>
<protein>
    <submittedName>
        <fullName evidence="2">Uncharacterized protein</fullName>
    </submittedName>
</protein>
<dbReference type="EMBL" id="BAAAIZ010000128">
    <property type="protein sequence ID" value="GAA1435217.1"/>
    <property type="molecule type" value="Genomic_DNA"/>
</dbReference>
<keyword evidence="3" id="KW-1185">Reference proteome</keyword>
<proteinExistence type="predicted"/>
<sequence>MTITVYAPGASGVASRTAPSASASARSTCVPLMSVTVTTACDTAHPSLVRILAVSPIPFLPAQHTLGSKEPARDGPRTRNPPGTPARRGPGSGYSPGWASSMSWPSMPCPATVRAVATGG</sequence>
<gene>
    <name evidence="2" type="ORF">GCM10009601_60840</name>
</gene>
<evidence type="ECO:0000313" key="2">
    <source>
        <dbReference type="EMBL" id="GAA1435217.1"/>
    </source>
</evidence>
<dbReference type="Proteomes" id="UP001500973">
    <property type="component" value="Unassembled WGS sequence"/>
</dbReference>
<accession>A0ABP4JY62</accession>
<feature type="region of interest" description="Disordered" evidence="1">
    <location>
        <begin position="62"/>
        <end position="120"/>
    </location>
</feature>
<name>A0ABP4JY62_9ACTN</name>
<comment type="caution">
    <text evidence="2">The sequence shown here is derived from an EMBL/GenBank/DDBJ whole genome shotgun (WGS) entry which is preliminary data.</text>
</comment>
<evidence type="ECO:0000313" key="3">
    <source>
        <dbReference type="Proteomes" id="UP001500973"/>
    </source>
</evidence>
<evidence type="ECO:0000256" key="1">
    <source>
        <dbReference type="SAM" id="MobiDB-lite"/>
    </source>
</evidence>